<dbReference type="GeneTree" id="ENSGT00940000154270"/>
<accession>G1PYI3</accession>
<dbReference type="SMART" id="SM00406">
    <property type="entry name" value="IGv"/>
    <property type="match status" value="1"/>
</dbReference>
<dbReference type="GO" id="GO:0002376">
    <property type="term" value="P:immune system process"/>
    <property type="evidence" value="ECO:0007669"/>
    <property type="project" value="UniProtKB-KW"/>
</dbReference>
<dbReference type="InterPro" id="IPR050413">
    <property type="entry name" value="TCR_beta_variable"/>
</dbReference>
<evidence type="ECO:0000313" key="5">
    <source>
        <dbReference type="Ensembl" id="ENSMLUP00000016515.1"/>
    </source>
</evidence>
<evidence type="ECO:0000256" key="3">
    <source>
        <dbReference type="SAM" id="SignalP"/>
    </source>
</evidence>
<dbReference type="Proteomes" id="UP000001074">
    <property type="component" value="Unassembled WGS sequence"/>
</dbReference>
<dbReference type="InParanoid" id="G1PYI3"/>
<keyword evidence="1 3" id="KW-0732">Signal</keyword>
<reference evidence="5" key="3">
    <citation type="submission" date="2025-09" db="UniProtKB">
        <authorList>
            <consortium name="Ensembl"/>
        </authorList>
    </citation>
    <scope>IDENTIFICATION</scope>
</reference>
<evidence type="ECO:0000313" key="6">
    <source>
        <dbReference type="Proteomes" id="UP000001074"/>
    </source>
</evidence>
<sequence>MGSKLFCCVALCLLGAGPVDSEVTQTPRHLTKARGQTQVTLKCSYISGHLSVYWYQQAQDQGPQFLTEYYRRQERTKGNIPDRFSVQQFNDHRSELTMSSLELSDSALYLCASSKD</sequence>
<dbReference type="Pfam" id="PF07686">
    <property type="entry name" value="V-set"/>
    <property type="match status" value="1"/>
</dbReference>
<dbReference type="PROSITE" id="PS50835">
    <property type="entry name" value="IG_LIKE"/>
    <property type="match status" value="1"/>
</dbReference>
<dbReference type="PANTHER" id="PTHR23268">
    <property type="entry name" value="T-CELL RECEPTOR BETA CHAIN"/>
    <property type="match status" value="1"/>
</dbReference>
<dbReference type="EMBL" id="AAPE02029188">
    <property type="status" value="NOT_ANNOTATED_CDS"/>
    <property type="molecule type" value="Genomic_DNA"/>
</dbReference>
<reference evidence="5 6" key="1">
    <citation type="journal article" date="2011" name="Nature">
        <title>A high-resolution map of human evolutionary constraint using 29 mammals.</title>
        <authorList>
            <person name="Lindblad-Toh K."/>
            <person name="Garber M."/>
            <person name="Zuk O."/>
            <person name="Lin M.F."/>
            <person name="Parker B.J."/>
            <person name="Washietl S."/>
            <person name="Kheradpour P."/>
            <person name="Ernst J."/>
            <person name="Jordan G."/>
            <person name="Mauceli E."/>
            <person name="Ward L.D."/>
            <person name="Lowe C.B."/>
            <person name="Holloway A.K."/>
            <person name="Clamp M."/>
            <person name="Gnerre S."/>
            <person name="Alfoldi J."/>
            <person name="Beal K."/>
            <person name="Chang J."/>
            <person name="Clawson H."/>
            <person name="Cuff J."/>
            <person name="Di Palma F."/>
            <person name="Fitzgerald S."/>
            <person name="Flicek P."/>
            <person name="Guttman M."/>
            <person name="Hubisz M.J."/>
            <person name="Jaffe D.B."/>
            <person name="Jungreis I."/>
            <person name="Kent W.J."/>
            <person name="Kostka D."/>
            <person name="Lara M."/>
            <person name="Martins A.L."/>
            <person name="Massingham T."/>
            <person name="Moltke I."/>
            <person name="Raney B.J."/>
            <person name="Rasmussen M.D."/>
            <person name="Robinson J."/>
            <person name="Stark A."/>
            <person name="Vilella A.J."/>
            <person name="Wen J."/>
            <person name="Xie X."/>
            <person name="Zody M.C."/>
            <person name="Baldwin J."/>
            <person name="Bloom T."/>
            <person name="Chin C.W."/>
            <person name="Heiman D."/>
            <person name="Nicol R."/>
            <person name="Nusbaum C."/>
            <person name="Young S."/>
            <person name="Wilkinson J."/>
            <person name="Worley K.C."/>
            <person name="Kovar C.L."/>
            <person name="Muzny D.M."/>
            <person name="Gibbs R.A."/>
            <person name="Cree A."/>
            <person name="Dihn H.H."/>
            <person name="Fowler G."/>
            <person name="Jhangiani S."/>
            <person name="Joshi V."/>
            <person name="Lee S."/>
            <person name="Lewis L.R."/>
            <person name="Nazareth L.V."/>
            <person name="Okwuonu G."/>
            <person name="Santibanez J."/>
            <person name="Warren W.C."/>
            <person name="Mardis E.R."/>
            <person name="Weinstock G.M."/>
            <person name="Wilson R.K."/>
            <person name="Delehaunty K."/>
            <person name="Dooling D."/>
            <person name="Fronik C."/>
            <person name="Fulton L."/>
            <person name="Fulton B."/>
            <person name="Graves T."/>
            <person name="Minx P."/>
            <person name="Sodergren E."/>
            <person name="Birney E."/>
            <person name="Margulies E.H."/>
            <person name="Herrero J."/>
            <person name="Green E.D."/>
            <person name="Haussler D."/>
            <person name="Siepel A."/>
            <person name="Goldman N."/>
            <person name="Pollard K.S."/>
            <person name="Pedersen J.S."/>
            <person name="Lander E.S."/>
            <person name="Kellis M."/>
        </authorList>
    </citation>
    <scope>NUCLEOTIDE SEQUENCE [LARGE SCALE GENOMIC DNA]</scope>
</reference>
<dbReference type="InterPro" id="IPR007110">
    <property type="entry name" value="Ig-like_dom"/>
</dbReference>
<name>G1PYI3_MYOLU</name>
<dbReference type="GO" id="GO:0005886">
    <property type="term" value="C:plasma membrane"/>
    <property type="evidence" value="ECO:0007669"/>
    <property type="project" value="TreeGrafter"/>
</dbReference>
<feature type="signal peptide" evidence="3">
    <location>
        <begin position="1"/>
        <end position="21"/>
    </location>
</feature>
<evidence type="ECO:0000259" key="4">
    <source>
        <dbReference type="PROSITE" id="PS50835"/>
    </source>
</evidence>
<keyword evidence="6" id="KW-1185">Reference proteome</keyword>
<dbReference type="STRING" id="59463.ENSMLUP00000016515"/>
<feature type="domain" description="Ig-like" evidence="4">
    <location>
        <begin position="18"/>
        <end position="116"/>
    </location>
</feature>
<keyword evidence="2" id="KW-0391">Immunity</keyword>
<dbReference type="InterPro" id="IPR013783">
    <property type="entry name" value="Ig-like_fold"/>
</dbReference>
<reference evidence="5" key="2">
    <citation type="submission" date="2025-08" db="UniProtKB">
        <authorList>
            <consortium name="Ensembl"/>
        </authorList>
    </citation>
    <scope>IDENTIFICATION</scope>
</reference>
<organism evidence="5 6">
    <name type="scientific">Myotis lucifugus</name>
    <name type="common">Little brown bat</name>
    <dbReference type="NCBI Taxonomy" id="59463"/>
    <lineage>
        <taxon>Eukaryota</taxon>
        <taxon>Metazoa</taxon>
        <taxon>Chordata</taxon>
        <taxon>Craniata</taxon>
        <taxon>Vertebrata</taxon>
        <taxon>Euteleostomi</taxon>
        <taxon>Mammalia</taxon>
        <taxon>Eutheria</taxon>
        <taxon>Laurasiatheria</taxon>
        <taxon>Chiroptera</taxon>
        <taxon>Yangochiroptera</taxon>
        <taxon>Vespertilionidae</taxon>
        <taxon>Myotis</taxon>
    </lineage>
</organism>
<dbReference type="GO" id="GO:0007166">
    <property type="term" value="P:cell surface receptor signaling pathway"/>
    <property type="evidence" value="ECO:0007669"/>
    <property type="project" value="TreeGrafter"/>
</dbReference>
<evidence type="ECO:0000256" key="2">
    <source>
        <dbReference type="ARBA" id="ARBA00022859"/>
    </source>
</evidence>
<dbReference type="Ensembl" id="ENSMLUT00000022706.1">
    <property type="protein sequence ID" value="ENSMLUP00000016515.1"/>
    <property type="gene ID" value="ENSMLUG00000022547.1"/>
</dbReference>
<dbReference type="FunCoup" id="G1PYI3">
    <property type="interactions" value="63"/>
</dbReference>
<proteinExistence type="predicted"/>
<dbReference type="InterPro" id="IPR036179">
    <property type="entry name" value="Ig-like_dom_sf"/>
</dbReference>
<dbReference type="PANTHER" id="PTHR23268:SF101">
    <property type="entry name" value="T CELL RECEPTOR BETA VARIABLE 9"/>
    <property type="match status" value="1"/>
</dbReference>
<dbReference type="eggNOG" id="ENOG502SNBC">
    <property type="taxonomic scope" value="Eukaryota"/>
</dbReference>
<feature type="chain" id="PRO_5003417717" description="Ig-like domain-containing protein" evidence="3">
    <location>
        <begin position="22"/>
        <end position="116"/>
    </location>
</feature>
<dbReference type="Gene3D" id="2.60.40.10">
    <property type="entry name" value="Immunoglobulins"/>
    <property type="match status" value="1"/>
</dbReference>
<dbReference type="EMBL" id="AAPE02029189">
    <property type="status" value="NOT_ANNOTATED_CDS"/>
    <property type="molecule type" value="Genomic_DNA"/>
</dbReference>
<dbReference type="AlphaFoldDB" id="G1PYI3"/>
<dbReference type="SUPFAM" id="SSF48726">
    <property type="entry name" value="Immunoglobulin"/>
    <property type="match status" value="1"/>
</dbReference>
<evidence type="ECO:0000256" key="1">
    <source>
        <dbReference type="ARBA" id="ARBA00022729"/>
    </source>
</evidence>
<protein>
    <recommendedName>
        <fullName evidence="4">Ig-like domain-containing protein</fullName>
    </recommendedName>
</protein>
<dbReference type="InterPro" id="IPR013106">
    <property type="entry name" value="Ig_V-set"/>
</dbReference>